<name>A0ABM1TLI9_LIMPO</name>
<dbReference type="InterPro" id="IPR002469">
    <property type="entry name" value="Peptidase_S9B_N"/>
</dbReference>
<dbReference type="SUPFAM" id="SSF53474">
    <property type="entry name" value="alpha/beta-Hydrolases"/>
    <property type="match status" value="1"/>
</dbReference>
<feature type="domain" description="Dipeptidylpeptidase IV N-terminal" evidence="7">
    <location>
        <begin position="147"/>
        <end position="345"/>
    </location>
</feature>
<dbReference type="SUPFAM" id="SSF82171">
    <property type="entry name" value="DPP6 N-terminal domain-like"/>
    <property type="match status" value="1"/>
</dbReference>
<evidence type="ECO:0000256" key="3">
    <source>
        <dbReference type="ARBA" id="ARBA00022801"/>
    </source>
</evidence>
<dbReference type="InterPro" id="IPR050278">
    <property type="entry name" value="Serine_Prot_S9B/DPPIV"/>
</dbReference>
<dbReference type="GeneID" id="106472470"/>
<protein>
    <submittedName>
        <fullName evidence="10">Dipeptidyl peptidase 9-like</fullName>
    </submittedName>
</protein>
<dbReference type="Proteomes" id="UP000694941">
    <property type="component" value="Unplaced"/>
</dbReference>
<evidence type="ECO:0000259" key="6">
    <source>
        <dbReference type="Pfam" id="PF00326"/>
    </source>
</evidence>
<reference evidence="10" key="1">
    <citation type="submission" date="2025-08" db="UniProtKB">
        <authorList>
            <consortium name="RefSeq"/>
        </authorList>
    </citation>
    <scope>IDENTIFICATION</scope>
    <source>
        <tissue evidence="10">Muscle</tissue>
    </source>
</reference>
<feature type="domain" description="Peptidase S9 prolyl oligopeptidase catalytic" evidence="6">
    <location>
        <begin position="592"/>
        <end position="793"/>
    </location>
</feature>
<feature type="domain" description="Dipeptidylpeptidase IV N-terminal" evidence="7">
    <location>
        <begin position="352"/>
        <end position="499"/>
    </location>
</feature>
<dbReference type="Gene3D" id="3.40.50.1820">
    <property type="entry name" value="alpha/beta hydrolase"/>
    <property type="match status" value="1"/>
</dbReference>
<evidence type="ECO:0000259" key="8">
    <source>
        <dbReference type="Pfam" id="PF19520"/>
    </source>
</evidence>
<evidence type="ECO:0000256" key="4">
    <source>
        <dbReference type="ARBA" id="ARBA00022825"/>
    </source>
</evidence>
<evidence type="ECO:0000256" key="1">
    <source>
        <dbReference type="ARBA" id="ARBA00010036"/>
    </source>
</evidence>
<feature type="region of interest" description="Disordered" evidence="5">
    <location>
        <begin position="1"/>
        <end position="25"/>
    </location>
</feature>
<comment type="similarity">
    <text evidence="1">Belongs to the peptidase S9B family. DPPIV subfamily.</text>
</comment>
<accession>A0ABM1TLI9</accession>
<evidence type="ECO:0000259" key="7">
    <source>
        <dbReference type="Pfam" id="PF00930"/>
    </source>
</evidence>
<keyword evidence="9" id="KW-1185">Reference proteome</keyword>
<keyword evidence="4" id="KW-0720">Serine protease</keyword>
<keyword evidence="3" id="KW-0378">Hydrolase</keyword>
<dbReference type="RefSeq" id="XP_022256745.1">
    <property type="nucleotide sequence ID" value="XM_022401037.1"/>
</dbReference>
<organism evidence="9 10">
    <name type="scientific">Limulus polyphemus</name>
    <name type="common">Atlantic horseshoe crab</name>
    <dbReference type="NCBI Taxonomy" id="6850"/>
    <lineage>
        <taxon>Eukaryota</taxon>
        <taxon>Metazoa</taxon>
        <taxon>Ecdysozoa</taxon>
        <taxon>Arthropoda</taxon>
        <taxon>Chelicerata</taxon>
        <taxon>Merostomata</taxon>
        <taxon>Xiphosura</taxon>
        <taxon>Limulidae</taxon>
        <taxon>Limulus</taxon>
    </lineage>
</organism>
<dbReference type="PANTHER" id="PTHR11731:SF193">
    <property type="entry name" value="DIPEPTIDYL PEPTIDASE 9"/>
    <property type="match status" value="1"/>
</dbReference>
<dbReference type="InterPro" id="IPR029058">
    <property type="entry name" value="AB_hydrolase_fold"/>
</dbReference>
<dbReference type="Pfam" id="PF19520">
    <property type="entry name" value="Dpp_8_9_N"/>
    <property type="match status" value="1"/>
</dbReference>
<gene>
    <name evidence="10" type="primary">LOC106472470</name>
</gene>
<dbReference type="InterPro" id="IPR001375">
    <property type="entry name" value="Peptidase_S9_cat"/>
</dbReference>
<keyword evidence="2" id="KW-0645">Protease</keyword>
<dbReference type="Gene3D" id="2.140.10.30">
    <property type="entry name" value="Dipeptidylpeptidase IV, N-terminal domain"/>
    <property type="match status" value="2"/>
</dbReference>
<proteinExistence type="inferred from homology"/>
<dbReference type="PANTHER" id="PTHR11731">
    <property type="entry name" value="PROTEASE FAMILY S9B,C DIPEPTIDYL-PEPTIDASE IV-RELATED"/>
    <property type="match status" value="1"/>
</dbReference>
<evidence type="ECO:0000313" key="10">
    <source>
        <dbReference type="RefSeq" id="XP_022256745.1"/>
    </source>
</evidence>
<dbReference type="InterPro" id="IPR045785">
    <property type="entry name" value="Dpp_8/9_N"/>
</dbReference>
<feature type="domain" description="Dipeptidyl peptidase 8 /9 ,N-terminal" evidence="8">
    <location>
        <begin position="20"/>
        <end position="127"/>
    </location>
</feature>
<evidence type="ECO:0000256" key="5">
    <source>
        <dbReference type="SAM" id="MobiDB-lite"/>
    </source>
</evidence>
<sequence>MELASSAFKNMNSVSHKNTKKKTWKEMRQAVRQVRRQLSSTSVKDPCMFVFKHGFDKNVPYTRIYCLSTLMSGRETTLLFTDINYGDLGDGKTVFPWQPLLESTFQVVHPLGRFSREEQLQWERKRLVMWGITSYDYHEEASRFVFPAGGSVFYCDAANQVIPPLFPRELNSSITGAKLNPQMCPSNPDLVAYVYNCDLWVHQLASSCELRLTFCRKGCGDLAVDPLSAGIPCYVTQEEFSRYTGYWWQPVCAQGAGVYRILYEEVDESDVEILHLPPSDDRGVEKFRFPRAGTPNAKSTLKMIQFTLSANRQIENVTYLVMKESLQNLCPVFEYLVRAGWTPDGVHSCRVDSRWSTVHDVLHFFPQLVDDEITFLWASEESGFRHLYIITVELLRDDLTGNVTDPAILRPETQVSSRILKKIALTDGDWEVSEKDVWVDEENELVYFIGLKDTPLERHLYVVSMKHPKDVIRLTTPGFSHNVAMDRDCSMFVSIQSNITQVPFGLVYQILHNSQELSTRPLGYILEHVSMDPEYPPPKLFTHQLQCGEVVYGMIFKPLHMATGKKYPTILIIYGGPEVQLVTNTFKGMRHLRQHVLAAEGYVVVAVDCRGSRHRGVAFESHIKGKMGTVEVADQVEVLQWLAENTGYIDINRVAVHGWSYGGYLSLMALAQRPDIFKIAIAGAPVTSWRLYDTGYTERYMDTPENNLKGYSEGSVMSYVDQFPNEENHLLIIHGLMDENVHFAHTTQLVSALVKAGKPYHLQVYPTERHSLRHLDASEHYETNLLSFLQQYL</sequence>
<evidence type="ECO:0000256" key="2">
    <source>
        <dbReference type="ARBA" id="ARBA00022670"/>
    </source>
</evidence>
<evidence type="ECO:0000313" key="9">
    <source>
        <dbReference type="Proteomes" id="UP000694941"/>
    </source>
</evidence>
<feature type="compositionally biased region" description="Polar residues" evidence="5">
    <location>
        <begin position="7"/>
        <end position="16"/>
    </location>
</feature>
<dbReference type="Pfam" id="PF00930">
    <property type="entry name" value="DPPIV_N"/>
    <property type="match status" value="2"/>
</dbReference>
<dbReference type="Pfam" id="PF00326">
    <property type="entry name" value="Peptidase_S9"/>
    <property type="match status" value="1"/>
</dbReference>